<dbReference type="AlphaFoldDB" id="A0A653F161"/>
<reference evidence="1" key="1">
    <citation type="submission" date="2019-05" db="EMBL/GenBank/DDBJ databases">
        <authorList>
            <person name="Naeem R."/>
            <person name="Antony C."/>
            <person name="Guan Q."/>
        </authorList>
    </citation>
    <scope>NUCLEOTIDE SEQUENCE</scope>
    <source>
        <strain evidence="1">2</strain>
    </source>
</reference>
<organism evidence="1">
    <name type="scientific">Mycobacterium riyadhense</name>
    <dbReference type="NCBI Taxonomy" id="486698"/>
    <lineage>
        <taxon>Bacteria</taxon>
        <taxon>Bacillati</taxon>
        <taxon>Actinomycetota</taxon>
        <taxon>Actinomycetes</taxon>
        <taxon>Mycobacteriales</taxon>
        <taxon>Mycobacteriaceae</taxon>
        <taxon>Mycobacterium</taxon>
    </lineage>
</organism>
<proteinExistence type="predicted"/>
<sequence>MFPLAYPEKPRPQRDLGCQVERVTRLLRYRLVQLRFRPAAGIDDLPADICLLGRHDHLLGYPFNGRNDGAQALMAAHHIGHRRRQRNRIKLPTQLQRPHHVVDR</sequence>
<dbReference type="EMBL" id="LR589163">
    <property type="protein sequence ID" value="VTP03515.1"/>
    <property type="molecule type" value="Genomic_DNA"/>
</dbReference>
<gene>
    <name evidence="1" type="ORF">BIN_B_05108</name>
</gene>
<accession>A0A653F161</accession>
<protein>
    <submittedName>
        <fullName evidence="1">Uncharacterized protein</fullName>
    </submittedName>
</protein>
<evidence type="ECO:0000313" key="1">
    <source>
        <dbReference type="EMBL" id="VTP03515.1"/>
    </source>
</evidence>
<name>A0A653F161_9MYCO</name>